<feature type="compositionally biased region" description="Basic and acidic residues" evidence="6">
    <location>
        <begin position="99"/>
        <end position="108"/>
    </location>
</feature>
<feature type="domain" description="CCHC-type" evidence="7">
    <location>
        <begin position="293"/>
        <end position="308"/>
    </location>
</feature>
<proteinExistence type="predicted"/>
<dbReference type="Gene3D" id="4.10.60.10">
    <property type="entry name" value="Zinc finger, CCHC-type"/>
    <property type="match status" value="2"/>
</dbReference>
<reference evidence="9" key="1">
    <citation type="submission" date="2025-08" db="UniProtKB">
        <authorList>
            <consortium name="RefSeq"/>
        </authorList>
    </citation>
    <scope>IDENTIFICATION</scope>
</reference>
<feature type="compositionally biased region" description="Basic and acidic residues" evidence="6">
    <location>
        <begin position="34"/>
        <end position="62"/>
    </location>
</feature>
<evidence type="ECO:0000256" key="3">
    <source>
        <dbReference type="ARBA" id="ARBA00022771"/>
    </source>
</evidence>
<dbReference type="InterPro" id="IPR036875">
    <property type="entry name" value="Znf_CCHC_sf"/>
</dbReference>
<keyword evidence="2" id="KW-0677">Repeat</keyword>
<evidence type="ECO:0000256" key="1">
    <source>
        <dbReference type="ARBA" id="ARBA00022723"/>
    </source>
</evidence>
<feature type="compositionally biased region" description="Basic residues" evidence="6">
    <location>
        <begin position="158"/>
        <end position="170"/>
    </location>
</feature>
<name>A0A7E5X0Y8_TRINI</name>
<dbReference type="PANTHER" id="PTHR46242">
    <property type="entry name" value="ZINC FINGER CCHC DOMAIN-CONTAINING PROTEIN 9 ZCCHC9"/>
    <property type="match status" value="1"/>
</dbReference>
<keyword evidence="8" id="KW-1185">Reference proteome</keyword>
<dbReference type="Pfam" id="PF00098">
    <property type="entry name" value="zf-CCHC"/>
    <property type="match status" value="3"/>
</dbReference>
<feature type="compositionally biased region" description="Polar residues" evidence="6">
    <location>
        <begin position="76"/>
        <end position="89"/>
    </location>
</feature>
<evidence type="ECO:0000259" key="7">
    <source>
        <dbReference type="PROSITE" id="PS50158"/>
    </source>
</evidence>
<evidence type="ECO:0000256" key="2">
    <source>
        <dbReference type="ARBA" id="ARBA00022737"/>
    </source>
</evidence>
<sequence>MTRFARAKGSKASNERAPEDGTPWEVMKEQLLNAKKESEEAKKREEAEKQRIENYENFLKEHKTQKRKATWCDFPETNTPKTELTNDSVSKSKKKKTKKSAEAAEDSKAPNGVRNSESNVTDTTEEVPKKKKNKPQKSTEIQSEHKPSPVTENNQSNKKNKKKNNKKKQKSAVDSASPNTNENVNETETESNKKIQQNNQKIKEKKIKKLVNGKPVRRKEINDNSFQLIVHGREIELVRFDGFPVMKKDAERLQELKNNMIKKGIPKSEVQRTMKLERRRAEKALARMKREVCYNCRKGGHVLSDCPELKTKIPGSDLAEGVCFKCGSTEHRQFECKVQRDKEFRFATCFICKEPGHIARQCPDNPKGLYPNGGSCKLCGDVTHLRKDCPTATDNKEGSTVKLHTLDSTADIEDVGLQNNKTAAPETTKKPKKIQF</sequence>
<dbReference type="InterPro" id="IPR042246">
    <property type="entry name" value="ZCCHC9"/>
</dbReference>
<dbReference type="OrthoDB" id="3863715at2759"/>
<dbReference type="GeneID" id="113507649"/>
<evidence type="ECO:0000313" key="8">
    <source>
        <dbReference type="Proteomes" id="UP000322000"/>
    </source>
</evidence>
<dbReference type="PANTHER" id="PTHR46242:SF1">
    <property type="entry name" value="ZINC FINGER CCHC DOMAIN-CONTAINING PROTEIN 9"/>
    <property type="match status" value="1"/>
</dbReference>
<dbReference type="KEGG" id="tnl:113507649"/>
<protein>
    <submittedName>
        <fullName evidence="9">Zinc finger CCHC domain-containing protein 9-like</fullName>
    </submittedName>
</protein>
<feature type="region of interest" description="Disordered" evidence="6">
    <location>
        <begin position="1"/>
        <end position="207"/>
    </location>
</feature>
<dbReference type="InParanoid" id="A0A7E5X0Y8"/>
<evidence type="ECO:0000256" key="5">
    <source>
        <dbReference type="PROSITE-ProRule" id="PRU00047"/>
    </source>
</evidence>
<dbReference type="FunFam" id="4.10.60.10:FF:000091">
    <property type="entry name" value="Zinc finger CCHC-type-containing 9"/>
    <property type="match status" value="1"/>
</dbReference>
<dbReference type="RefSeq" id="XP_026746344.1">
    <property type="nucleotide sequence ID" value="XM_026890543.1"/>
</dbReference>
<keyword evidence="3 5" id="KW-0863">Zinc-finger</keyword>
<gene>
    <name evidence="9" type="primary">LOC113507649</name>
</gene>
<dbReference type="GO" id="GO:0005730">
    <property type="term" value="C:nucleolus"/>
    <property type="evidence" value="ECO:0007669"/>
    <property type="project" value="TreeGrafter"/>
</dbReference>
<dbReference type="PROSITE" id="PS50158">
    <property type="entry name" value="ZF_CCHC"/>
    <property type="match status" value="2"/>
</dbReference>
<dbReference type="InterPro" id="IPR001878">
    <property type="entry name" value="Znf_CCHC"/>
</dbReference>
<keyword evidence="4" id="KW-0862">Zinc</keyword>
<feature type="compositionally biased region" description="Polar residues" evidence="6">
    <location>
        <begin position="113"/>
        <end position="122"/>
    </location>
</feature>
<evidence type="ECO:0000256" key="4">
    <source>
        <dbReference type="ARBA" id="ARBA00022833"/>
    </source>
</evidence>
<dbReference type="GO" id="GO:0003676">
    <property type="term" value="F:nucleic acid binding"/>
    <property type="evidence" value="ECO:0007669"/>
    <property type="project" value="InterPro"/>
</dbReference>
<evidence type="ECO:0000256" key="6">
    <source>
        <dbReference type="SAM" id="MobiDB-lite"/>
    </source>
</evidence>
<dbReference type="SUPFAM" id="SSF57756">
    <property type="entry name" value="Retrovirus zinc finger-like domains"/>
    <property type="match status" value="2"/>
</dbReference>
<dbReference type="AlphaFoldDB" id="A0A7E5X0Y8"/>
<feature type="domain" description="CCHC-type" evidence="7">
    <location>
        <begin position="349"/>
        <end position="364"/>
    </location>
</feature>
<keyword evidence="1" id="KW-0479">Metal-binding</keyword>
<accession>A0A7E5X0Y8</accession>
<dbReference type="GO" id="GO:0008270">
    <property type="term" value="F:zinc ion binding"/>
    <property type="evidence" value="ECO:0007669"/>
    <property type="project" value="UniProtKB-KW"/>
</dbReference>
<dbReference type="SMART" id="SM00343">
    <property type="entry name" value="ZnF_C2HC"/>
    <property type="match status" value="4"/>
</dbReference>
<dbReference type="Proteomes" id="UP000322000">
    <property type="component" value="Unplaced"/>
</dbReference>
<organism evidence="8 9">
    <name type="scientific">Trichoplusia ni</name>
    <name type="common">Cabbage looper</name>
    <dbReference type="NCBI Taxonomy" id="7111"/>
    <lineage>
        <taxon>Eukaryota</taxon>
        <taxon>Metazoa</taxon>
        <taxon>Ecdysozoa</taxon>
        <taxon>Arthropoda</taxon>
        <taxon>Hexapoda</taxon>
        <taxon>Insecta</taxon>
        <taxon>Pterygota</taxon>
        <taxon>Neoptera</taxon>
        <taxon>Endopterygota</taxon>
        <taxon>Lepidoptera</taxon>
        <taxon>Glossata</taxon>
        <taxon>Ditrysia</taxon>
        <taxon>Noctuoidea</taxon>
        <taxon>Noctuidae</taxon>
        <taxon>Plusiinae</taxon>
        <taxon>Trichoplusia</taxon>
    </lineage>
</organism>
<evidence type="ECO:0000313" key="9">
    <source>
        <dbReference type="RefSeq" id="XP_026746344.1"/>
    </source>
</evidence>